<dbReference type="Ensembl" id="ENSPNAT00000009763.2">
    <property type="protein sequence ID" value="ENSPNAP00000002825.2"/>
    <property type="gene ID" value="ENSPNAG00000009173.2"/>
</dbReference>
<feature type="compositionally biased region" description="Basic and acidic residues" evidence="1">
    <location>
        <begin position="274"/>
        <end position="284"/>
    </location>
</feature>
<dbReference type="STRING" id="42514.ENSPNAP00000002825"/>
<feature type="domain" description="Androglobin" evidence="2">
    <location>
        <begin position="209"/>
        <end position="283"/>
    </location>
</feature>
<dbReference type="AlphaFoldDB" id="A0A3B4BWE2"/>
<dbReference type="PANTHER" id="PTHR46298:SF1">
    <property type="entry name" value="ANDROGLOBIN"/>
    <property type="match status" value="1"/>
</dbReference>
<proteinExistence type="predicted"/>
<protein>
    <recommendedName>
        <fullName evidence="2">Androglobin domain-containing protein</fullName>
    </recommendedName>
</protein>
<dbReference type="GeneTree" id="ENSGT00390000014904"/>
<evidence type="ECO:0000256" key="1">
    <source>
        <dbReference type="SAM" id="MobiDB-lite"/>
    </source>
</evidence>
<dbReference type="Proteomes" id="UP001501920">
    <property type="component" value="Chromosome 4"/>
</dbReference>
<feature type="domain" description="Androglobin" evidence="2">
    <location>
        <begin position="22"/>
        <end position="98"/>
    </location>
</feature>
<keyword evidence="4" id="KW-1185">Reference proteome</keyword>
<evidence type="ECO:0000259" key="2">
    <source>
        <dbReference type="Pfam" id="PF22070"/>
    </source>
</evidence>
<dbReference type="PANTHER" id="PTHR46298">
    <property type="entry name" value="ANDROGLOBIN"/>
    <property type="match status" value="1"/>
</dbReference>
<feature type="region of interest" description="Disordered" evidence="1">
    <location>
        <begin position="248"/>
        <end position="287"/>
    </location>
</feature>
<dbReference type="InterPro" id="IPR053033">
    <property type="entry name" value="Androglobin-like"/>
</dbReference>
<reference evidence="3" key="3">
    <citation type="submission" date="2025-09" db="UniProtKB">
        <authorList>
            <consortium name="Ensembl"/>
        </authorList>
    </citation>
    <scope>IDENTIFICATION</scope>
</reference>
<feature type="region of interest" description="Disordered" evidence="1">
    <location>
        <begin position="102"/>
        <end position="135"/>
    </location>
</feature>
<dbReference type="InterPro" id="IPR054095">
    <property type="entry name" value="Androglobin_V"/>
</dbReference>
<dbReference type="OrthoDB" id="9374162at2759"/>
<sequence length="370" mass="41213">MRLIGCREPLPQLAREAPATNFSVKEFKDYYVPNEKNIICRHTVKVSGDHVATVQFQTSKADVHIKLSILDHEKEVASKQGRGHVIIPVYCFSASKDSSGSADECAGAQRSQDGPDGGQREGGAEGKAVGNEDCPPPASERFPAELVSINADKLLFITVTDTVPCMCLSVSEKECGIWVLFLCDNTYMVVFYSPVSLYVSVCGFVVLSQGHKYIVQAEVLHKSWPLDDSLSDFIQTLRYMEQNEMRVGGEKPEDLTTPANSEAQKLAMPKTTRKSKEKDKDKSTFKPGSRMEQVSVSVFCLLVFLGVLCKCYRAASYCFLMTHSHEQNETFLHHVNFFFVSTYGVAQRSVIHLIDSSLQKELCWAALNRI</sequence>
<dbReference type="OMA" id="DMYKEMR"/>
<name>A0A3B4BWE2_PYGNA</name>
<dbReference type="Pfam" id="PF22070">
    <property type="entry name" value="Androglobin_V"/>
    <property type="match status" value="2"/>
</dbReference>
<reference evidence="3 4" key="1">
    <citation type="submission" date="2020-10" db="EMBL/GenBank/DDBJ databases">
        <title>Pygocentrus nattereri (red-bellied piranha) genome, fPygNat1, primary haplotype.</title>
        <authorList>
            <person name="Myers G."/>
            <person name="Meyer A."/>
            <person name="Karagic N."/>
            <person name="Pippel M."/>
            <person name="Winkler S."/>
            <person name="Tracey A."/>
            <person name="Wood J."/>
            <person name="Formenti G."/>
            <person name="Howe K."/>
            <person name="Fedrigo O."/>
            <person name="Jarvis E.D."/>
        </authorList>
    </citation>
    <scope>NUCLEOTIDE SEQUENCE [LARGE SCALE GENOMIC DNA]</scope>
</reference>
<evidence type="ECO:0000313" key="3">
    <source>
        <dbReference type="Ensembl" id="ENSPNAP00000002825.2"/>
    </source>
</evidence>
<accession>A0A3B4BWE2</accession>
<reference evidence="3" key="2">
    <citation type="submission" date="2025-08" db="UniProtKB">
        <authorList>
            <consortium name="Ensembl"/>
        </authorList>
    </citation>
    <scope>IDENTIFICATION</scope>
</reference>
<evidence type="ECO:0000313" key="4">
    <source>
        <dbReference type="Proteomes" id="UP001501920"/>
    </source>
</evidence>
<organism evidence="3 4">
    <name type="scientific">Pygocentrus nattereri</name>
    <name type="common">Red-bellied piranha</name>
    <dbReference type="NCBI Taxonomy" id="42514"/>
    <lineage>
        <taxon>Eukaryota</taxon>
        <taxon>Metazoa</taxon>
        <taxon>Chordata</taxon>
        <taxon>Craniata</taxon>
        <taxon>Vertebrata</taxon>
        <taxon>Euteleostomi</taxon>
        <taxon>Actinopterygii</taxon>
        <taxon>Neopterygii</taxon>
        <taxon>Teleostei</taxon>
        <taxon>Ostariophysi</taxon>
        <taxon>Characiformes</taxon>
        <taxon>Characoidei</taxon>
        <taxon>Pygocentrus</taxon>
    </lineage>
</organism>